<sequence length="1052" mass="116854">MKGRGSSLSDQVFQVPDHILGKPGESATIRCSHAIPDYDRVLWYKQSTQLQFLGHMFKNMDNPEAGLGVKLGGNAEKDQNCTLTLEVLDPNSSGVYFCAARYHSLSLGLEVHQSHSDLIKTTGDKVHIFCTHQKTDYRVMLWYRRSPGDTAMKLIGYLHYDKPSMEDKDEKDFGISGNLGGDTAKNGSLTIQTVKQNHTAVYYCLSLGLEVHQSHSDLIKTTGDKVHIFCTHQKTDYRQILWYQRRPTDTAMKLIGYLYFKDPTMEDEYKKDFGISGNLGGDTAKNGSLTIQTVKQNHTAVYYYKHNDRNALCTSTKTVLCFYIIGVYLSKEKQVSQFPADVLVRPNNKVNLTFTHSIPSYDTILWYQRSPGETSLKLIGYVYYTTVNMESGFERHFQISGDGEKSAHLLNLNPRHPEDSGEYFGATRFSVTVLQSPDQIVPSGADATLECSVGAGFSMSSYTMLWYRQNRHAAEIQLLLAEYETTAGRYRSSLQAEKNKFSLSIPELKVNDSSIYYCAARHSVSIGLIIDQPPSLLLEVGPQAVTLKCEQDDNQHLNMYWYRQMSNSSSMELVAYSVGKDISTIEAPFQDTKYSMSRPSTLSTTLQINKVEPGDSAVYYCASSCLGGSDVSQTPMLWKSVGQDATMECSHTKGPGYYQMYWYRQLPGETMKLIVFTSTASKDHDFGDFSKEKFSASKTDPERGSFTVKSLEPEDKGLYFCAVSQHNCSLSSDVQQDPPAILGTLQGSATITCSHSVSSFNVILWYQQPTGGSALKLVGHILYENPTVEAEFSGNFSITGDGSKKSELQVEKLQPEDSSFYYCAASRHSDSVHVSPSTKSSSLSEKIVQVPDRAFRGRGETLAISCSHSIQSYDQILWYRRTDGRELQLLGHMYGTASFPDEELNVTIDGDANKDKTCTITITGLGPDSSAVYFCAARFHSATYLCSSVHKPPHTPTQLFIEPGVDVETQGSADRDQTCTLTIKELSESSSGVYFCAASYHSAAQPRLIGTKTSPSAEQGIPSCELVKSAWMGFNLYFTARMSSRILSLVGS</sequence>
<dbReference type="InterPro" id="IPR036179">
    <property type="entry name" value="Ig-like_dom_sf"/>
</dbReference>
<dbReference type="PROSITE" id="PS50835">
    <property type="entry name" value="IG_LIKE"/>
    <property type="match status" value="7"/>
</dbReference>
<feature type="domain" description="Ig-like" evidence="3">
    <location>
        <begin position="123"/>
        <end position="204"/>
    </location>
</feature>
<dbReference type="SUPFAM" id="SSF48726">
    <property type="entry name" value="Immunoglobulin"/>
    <property type="match status" value="9"/>
</dbReference>
<dbReference type="InterPro" id="IPR013106">
    <property type="entry name" value="Ig_V-set"/>
</dbReference>
<gene>
    <name evidence="4" type="ORF">CCH79_00007865</name>
</gene>
<comment type="caution">
    <text evidence="4">The sequence shown here is derived from an EMBL/GenBank/DDBJ whole genome shotgun (WGS) entry which is preliminary data.</text>
</comment>
<dbReference type="Pfam" id="PF07686">
    <property type="entry name" value="V-set"/>
    <property type="match status" value="6"/>
</dbReference>
<feature type="domain" description="Ig-like" evidence="3">
    <location>
        <begin position="10"/>
        <end position="108"/>
    </location>
</feature>
<dbReference type="EMBL" id="NHOQ01000541">
    <property type="protein sequence ID" value="PWA29577.1"/>
    <property type="molecule type" value="Genomic_DNA"/>
</dbReference>
<name>A0A315W0U5_GAMAF</name>
<dbReference type="AlphaFoldDB" id="A0A315W0U5"/>
<dbReference type="SMART" id="SM00408">
    <property type="entry name" value="IGc2"/>
    <property type="match status" value="5"/>
</dbReference>
<reference evidence="4 5" key="1">
    <citation type="journal article" date="2018" name="G3 (Bethesda)">
        <title>A High-Quality Reference Genome for the Invasive Mosquitofish Gambusia affinis Using a Chicago Library.</title>
        <authorList>
            <person name="Hoffberg S.L."/>
            <person name="Troendle N.J."/>
            <person name="Glenn T.C."/>
            <person name="Mahmud O."/>
            <person name="Louha S."/>
            <person name="Chalopin D."/>
            <person name="Bennetzen J.L."/>
            <person name="Mauricio R."/>
        </authorList>
    </citation>
    <scope>NUCLEOTIDE SEQUENCE [LARGE SCALE GENOMIC DNA]</scope>
    <source>
        <strain evidence="4">NE01/NJP1002.9</strain>
        <tissue evidence="4">Muscle</tissue>
    </source>
</reference>
<dbReference type="SMART" id="SM00409">
    <property type="entry name" value="IG"/>
    <property type="match status" value="9"/>
</dbReference>
<protein>
    <recommendedName>
        <fullName evidence="3">Ig-like domain-containing protein</fullName>
    </recommendedName>
</protein>
<feature type="domain" description="Ig-like" evidence="3">
    <location>
        <begin position="746"/>
        <end position="844"/>
    </location>
</feature>
<dbReference type="GO" id="GO:0002376">
    <property type="term" value="P:immune system process"/>
    <property type="evidence" value="ECO:0007669"/>
    <property type="project" value="UniProtKB-KW"/>
</dbReference>
<evidence type="ECO:0000256" key="1">
    <source>
        <dbReference type="ARBA" id="ARBA00022729"/>
    </source>
</evidence>
<evidence type="ECO:0000259" key="3">
    <source>
        <dbReference type="PROSITE" id="PS50835"/>
    </source>
</evidence>
<evidence type="ECO:0000256" key="2">
    <source>
        <dbReference type="ARBA" id="ARBA00022859"/>
    </source>
</evidence>
<dbReference type="InterPro" id="IPR013783">
    <property type="entry name" value="Ig-like_fold"/>
</dbReference>
<evidence type="ECO:0000313" key="5">
    <source>
        <dbReference type="Proteomes" id="UP000250572"/>
    </source>
</evidence>
<feature type="domain" description="Ig-like" evidence="3">
    <location>
        <begin position="845"/>
        <end position="937"/>
    </location>
</feature>
<dbReference type="Gene3D" id="2.60.40.10">
    <property type="entry name" value="Immunoglobulins"/>
    <property type="match status" value="10"/>
</dbReference>
<dbReference type="SMART" id="SM00406">
    <property type="entry name" value="IGv"/>
    <property type="match status" value="9"/>
</dbReference>
<feature type="domain" description="Ig-like" evidence="3">
    <location>
        <begin position="642"/>
        <end position="731"/>
    </location>
</feature>
<evidence type="ECO:0000313" key="4">
    <source>
        <dbReference type="EMBL" id="PWA29577.1"/>
    </source>
</evidence>
<feature type="domain" description="Ig-like" evidence="3">
    <location>
        <begin position="427"/>
        <end position="523"/>
    </location>
</feature>
<dbReference type="PANTHER" id="PTHR23268">
    <property type="entry name" value="T-CELL RECEPTOR BETA CHAIN"/>
    <property type="match status" value="1"/>
</dbReference>
<dbReference type="GO" id="GO:0005886">
    <property type="term" value="C:plasma membrane"/>
    <property type="evidence" value="ECO:0007669"/>
    <property type="project" value="TreeGrafter"/>
</dbReference>
<proteinExistence type="predicted"/>
<dbReference type="InterPro" id="IPR007110">
    <property type="entry name" value="Ig-like_dom"/>
</dbReference>
<accession>A0A315W0U5</accession>
<dbReference type="InterPro" id="IPR003598">
    <property type="entry name" value="Ig_sub2"/>
</dbReference>
<dbReference type="InterPro" id="IPR003599">
    <property type="entry name" value="Ig_sub"/>
</dbReference>
<keyword evidence="5" id="KW-1185">Reference proteome</keyword>
<feature type="domain" description="Ig-like" evidence="3">
    <location>
        <begin position="541"/>
        <end position="621"/>
    </location>
</feature>
<dbReference type="CDD" id="cd00099">
    <property type="entry name" value="IgV"/>
    <property type="match status" value="1"/>
</dbReference>
<dbReference type="STRING" id="33528.ENSGAFP00000026615"/>
<dbReference type="PANTHER" id="PTHR23268:SF102">
    <property type="entry name" value="IMMUNOGLOBULIN V-SET DOMAIN-CONTAINING PROTEIN"/>
    <property type="match status" value="1"/>
</dbReference>
<keyword evidence="1" id="KW-0732">Signal</keyword>
<dbReference type="InterPro" id="IPR050413">
    <property type="entry name" value="TCR_beta_variable"/>
</dbReference>
<keyword evidence="2" id="KW-0391">Immunity</keyword>
<dbReference type="GO" id="GO:0007166">
    <property type="term" value="P:cell surface receptor signaling pathway"/>
    <property type="evidence" value="ECO:0007669"/>
    <property type="project" value="TreeGrafter"/>
</dbReference>
<organism evidence="4 5">
    <name type="scientific">Gambusia affinis</name>
    <name type="common">Western mosquitofish</name>
    <name type="synonym">Heterandria affinis</name>
    <dbReference type="NCBI Taxonomy" id="33528"/>
    <lineage>
        <taxon>Eukaryota</taxon>
        <taxon>Metazoa</taxon>
        <taxon>Chordata</taxon>
        <taxon>Craniata</taxon>
        <taxon>Vertebrata</taxon>
        <taxon>Euteleostomi</taxon>
        <taxon>Actinopterygii</taxon>
        <taxon>Neopterygii</taxon>
        <taxon>Teleostei</taxon>
        <taxon>Neoteleostei</taxon>
        <taxon>Acanthomorphata</taxon>
        <taxon>Ovalentaria</taxon>
        <taxon>Atherinomorphae</taxon>
        <taxon>Cyprinodontiformes</taxon>
        <taxon>Poeciliidae</taxon>
        <taxon>Poeciliinae</taxon>
        <taxon>Gambusia</taxon>
    </lineage>
</organism>
<dbReference type="Proteomes" id="UP000250572">
    <property type="component" value="Unassembled WGS sequence"/>
</dbReference>